<keyword evidence="3" id="KW-0808">Transferase</keyword>
<dbReference type="PROSITE" id="PS50011">
    <property type="entry name" value="PROTEIN_KINASE_DOM"/>
    <property type="match status" value="1"/>
</dbReference>
<dbReference type="PANTHER" id="PTHR43289">
    <property type="entry name" value="MITOGEN-ACTIVATED PROTEIN KINASE KINASE KINASE 20-RELATED"/>
    <property type="match status" value="1"/>
</dbReference>
<evidence type="ECO:0000256" key="3">
    <source>
        <dbReference type="ARBA" id="ARBA00022679"/>
    </source>
</evidence>
<keyword evidence="5 13" id="KW-0418">Kinase</keyword>
<dbReference type="EMBL" id="CP031165">
    <property type="protein sequence ID" value="AXV09754.1"/>
    <property type="molecule type" value="Genomic_DNA"/>
</dbReference>
<name>A0A346Y5K7_9ACTN</name>
<evidence type="ECO:0000256" key="7">
    <source>
        <dbReference type="ARBA" id="ARBA00023170"/>
    </source>
</evidence>
<dbReference type="InterPro" id="IPR008979">
    <property type="entry name" value="Galactose-bd-like_sf"/>
</dbReference>
<dbReference type="CDD" id="cd14014">
    <property type="entry name" value="STKc_PknB_like"/>
    <property type="match status" value="1"/>
</dbReference>
<dbReference type="Proteomes" id="UP000264006">
    <property type="component" value="Chromosome"/>
</dbReference>
<dbReference type="AlphaFoldDB" id="A0A346Y5K7"/>
<evidence type="ECO:0000256" key="9">
    <source>
        <dbReference type="ARBA" id="ARBA00048679"/>
    </source>
</evidence>
<dbReference type="Gene3D" id="2.60.120.260">
    <property type="entry name" value="Galactose-binding domain-like"/>
    <property type="match status" value="1"/>
</dbReference>
<keyword evidence="11" id="KW-0812">Transmembrane</keyword>
<feature type="domain" description="Protein kinase" evidence="12">
    <location>
        <begin position="24"/>
        <end position="283"/>
    </location>
</feature>
<dbReference type="InterPro" id="IPR000719">
    <property type="entry name" value="Prot_kinase_dom"/>
</dbReference>
<sequence>MADNEQRRTPSRAPSTSDLLAGRYVLEERIAVGGMAAVWRAHDEVLARTVAVKILHDDLARQDTIKERFRREAIAAAKLVHPAIVSLFDTGLDGELVYLVIEYIQGDTLADLLEEGPMEVGEVARIGVRIAQALGHAHQRGIVHRDVKPANVLIGIDGGVKVTDFGIAKAADDPTLTATGRVMGTAAYVAPEQLRGEAVDGAADLYSLGLLLYEALTGQQAFAGKDPIAVAEARLSASALRPRDLRADVPRDLDLLVSELTQPDRAQRLDDPVAVVERLRPFAAVHGAPAPLPAPVTEPEDTSISSEMRWLIPVGALLLLAGALVAVGIFGGVIEQDSVASLFAEEVTPTPVAEDPEPNGDNDGSEDDAIESVPLTGLTAFDPQGDRGERDRFLANLTDGAPNTIWATERYNTADFGNLKTGVGFYGDLGGARTVQAVTLAVPTGGFDMEIRVAGRPSDDLDAWPVVATVTDVEEGDAIRIDLEDQPQARYLMVWVTGNLQPFEGQFRAEIGEVRVQALAS</sequence>
<protein>
    <recommendedName>
        <fullName evidence="1">non-specific serine/threonine protein kinase</fullName>
        <ecNumber evidence="1">2.7.11.1</ecNumber>
    </recommendedName>
</protein>
<evidence type="ECO:0000256" key="2">
    <source>
        <dbReference type="ARBA" id="ARBA00022527"/>
    </source>
</evidence>
<reference evidence="13 14" key="1">
    <citation type="submission" date="2018-09" db="EMBL/GenBank/DDBJ databases">
        <title>Complete genome sequence of Euzebya sp. DY32-46 isolated from seawater of Pacific Ocean.</title>
        <authorList>
            <person name="Xu L."/>
            <person name="Wu Y.-H."/>
            <person name="Xu X.-W."/>
        </authorList>
    </citation>
    <scope>NUCLEOTIDE SEQUENCE [LARGE SCALE GENOMIC DNA]</scope>
    <source>
        <strain evidence="13 14">DY32-46</strain>
    </source>
</reference>
<keyword evidence="6" id="KW-0067">ATP-binding</keyword>
<feature type="transmembrane region" description="Helical" evidence="11">
    <location>
        <begin position="310"/>
        <end position="334"/>
    </location>
</feature>
<dbReference type="PANTHER" id="PTHR43289:SF6">
    <property type="entry name" value="SERINE_THREONINE-PROTEIN KINASE NEKL-3"/>
    <property type="match status" value="1"/>
</dbReference>
<dbReference type="EC" id="2.7.11.1" evidence="1"/>
<dbReference type="SUPFAM" id="SSF56112">
    <property type="entry name" value="Protein kinase-like (PK-like)"/>
    <property type="match status" value="1"/>
</dbReference>
<dbReference type="Gene3D" id="3.30.200.20">
    <property type="entry name" value="Phosphorylase Kinase, domain 1"/>
    <property type="match status" value="1"/>
</dbReference>
<keyword evidence="14" id="KW-1185">Reference proteome</keyword>
<evidence type="ECO:0000256" key="8">
    <source>
        <dbReference type="ARBA" id="ARBA00047899"/>
    </source>
</evidence>
<feature type="region of interest" description="Disordered" evidence="10">
    <location>
        <begin position="350"/>
        <end position="370"/>
    </location>
</feature>
<feature type="compositionally biased region" description="Acidic residues" evidence="10">
    <location>
        <begin position="354"/>
        <end position="370"/>
    </location>
</feature>
<proteinExistence type="predicted"/>
<evidence type="ECO:0000313" key="13">
    <source>
        <dbReference type="EMBL" id="AXV09754.1"/>
    </source>
</evidence>
<evidence type="ECO:0000256" key="5">
    <source>
        <dbReference type="ARBA" id="ARBA00022777"/>
    </source>
</evidence>
<dbReference type="SMART" id="SM00220">
    <property type="entry name" value="S_TKc"/>
    <property type="match status" value="1"/>
</dbReference>
<dbReference type="FunFam" id="3.30.200.20:FF:000035">
    <property type="entry name" value="Serine/threonine protein kinase Stk1"/>
    <property type="match status" value="1"/>
</dbReference>
<evidence type="ECO:0000256" key="11">
    <source>
        <dbReference type="SAM" id="Phobius"/>
    </source>
</evidence>
<keyword evidence="7" id="KW-0675">Receptor</keyword>
<dbReference type="RefSeq" id="WP_216826293.1">
    <property type="nucleotide sequence ID" value="NZ_CP031165.1"/>
</dbReference>
<evidence type="ECO:0000256" key="6">
    <source>
        <dbReference type="ARBA" id="ARBA00022840"/>
    </source>
</evidence>
<evidence type="ECO:0000256" key="1">
    <source>
        <dbReference type="ARBA" id="ARBA00012513"/>
    </source>
</evidence>
<dbReference type="Pfam" id="PF00069">
    <property type="entry name" value="Pkinase"/>
    <property type="match status" value="1"/>
</dbReference>
<dbReference type="GO" id="GO:0004674">
    <property type="term" value="F:protein serine/threonine kinase activity"/>
    <property type="evidence" value="ECO:0007669"/>
    <property type="project" value="UniProtKB-KW"/>
</dbReference>
<keyword evidence="2" id="KW-0723">Serine/threonine-protein kinase</keyword>
<keyword evidence="4" id="KW-0547">Nucleotide-binding</keyword>
<evidence type="ECO:0000259" key="12">
    <source>
        <dbReference type="PROSITE" id="PS50011"/>
    </source>
</evidence>
<dbReference type="SUPFAM" id="SSF49785">
    <property type="entry name" value="Galactose-binding domain-like"/>
    <property type="match status" value="1"/>
</dbReference>
<evidence type="ECO:0000256" key="4">
    <source>
        <dbReference type="ARBA" id="ARBA00022741"/>
    </source>
</evidence>
<dbReference type="PROSITE" id="PS00108">
    <property type="entry name" value="PROTEIN_KINASE_ST"/>
    <property type="match status" value="1"/>
</dbReference>
<gene>
    <name evidence="13" type="ORF">DVS28_a5098</name>
</gene>
<dbReference type="KEGG" id="euz:DVS28_a5098"/>
<evidence type="ECO:0000313" key="14">
    <source>
        <dbReference type="Proteomes" id="UP000264006"/>
    </source>
</evidence>
<comment type="catalytic activity">
    <reaction evidence="9">
        <text>L-seryl-[protein] + ATP = O-phospho-L-seryl-[protein] + ADP + H(+)</text>
        <dbReference type="Rhea" id="RHEA:17989"/>
        <dbReference type="Rhea" id="RHEA-COMP:9863"/>
        <dbReference type="Rhea" id="RHEA-COMP:11604"/>
        <dbReference type="ChEBI" id="CHEBI:15378"/>
        <dbReference type="ChEBI" id="CHEBI:29999"/>
        <dbReference type="ChEBI" id="CHEBI:30616"/>
        <dbReference type="ChEBI" id="CHEBI:83421"/>
        <dbReference type="ChEBI" id="CHEBI:456216"/>
        <dbReference type="EC" id="2.7.11.1"/>
    </reaction>
</comment>
<dbReference type="InterPro" id="IPR008271">
    <property type="entry name" value="Ser/Thr_kinase_AS"/>
</dbReference>
<comment type="catalytic activity">
    <reaction evidence="8">
        <text>L-threonyl-[protein] + ATP = O-phospho-L-threonyl-[protein] + ADP + H(+)</text>
        <dbReference type="Rhea" id="RHEA:46608"/>
        <dbReference type="Rhea" id="RHEA-COMP:11060"/>
        <dbReference type="Rhea" id="RHEA-COMP:11605"/>
        <dbReference type="ChEBI" id="CHEBI:15378"/>
        <dbReference type="ChEBI" id="CHEBI:30013"/>
        <dbReference type="ChEBI" id="CHEBI:30616"/>
        <dbReference type="ChEBI" id="CHEBI:61977"/>
        <dbReference type="ChEBI" id="CHEBI:456216"/>
        <dbReference type="EC" id="2.7.11.1"/>
    </reaction>
</comment>
<keyword evidence="11" id="KW-1133">Transmembrane helix</keyword>
<organism evidence="13 14">
    <name type="scientific">Euzebya pacifica</name>
    <dbReference type="NCBI Taxonomy" id="1608957"/>
    <lineage>
        <taxon>Bacteria</taxon>
        <taxon>Bacillati</taxon>
        <taxon>Actinomycetota</taxon>
        <taxon>Nitriliruptoria</taxon>
        <taxon>Euzebyales</taxon>
    </lineage>
</organism>
<keyword evidence="11" id="KW-0472">Membrane</keyword>
<dbReference type="GO" id="GO:0005524">
    <property type="term" value="F:ATP binding"/>
    <property type="evidence" value="ECO:0007669"/>
    <property type="project" value="UniProtKB-KW"/>
</dbReference>
<dbReference type="InterPro" id="IPR011009">
    <property type="entry name" value="Kinase-like_dom_sf"/>
</dbReference>
<dbReference type="Gene3D" id="1.10.510.10">
    <property type="entry name" value="Transferase(Phosphotransferase) domain 1"/>
    <property type="match status" value="1"/>
</dbReference>
<accession>A0A346Y5K7</accession>
<evidence type="ECO:0000256" key="10">
    <source>
        <dbReference type="SAM" id="MobiDB-lite"/>
    </source>
</evidence>